<name>A0ABS7R1Q6_9ACTN</name>
<keyword evidence="3" id="KW-1185">Reference proteome</keyword>
<dbReference type="RefSeq" id="WP_222982641.1">
    <property type="nucleotide sequence ID" value="NZ_JAINVZ010000044.1"/>
</dbReference>
<gene>
    <name evidence="2" type="ORF">K7472_31715</name>
</gene>
<reference evidence="2 3" key="1">
    <citation type="submission" date="2021-08" db="EMBL/GenBank/DDBJ databases">
        <title>Streptomyces sp. PTM05 isolated from lichen.</title>
        <authorList>
            <person name="Somphong A."/>
            <person name="Phongsopitanun W."/>
            <person name="Tanasupawat S."/>
        </authorList>
    </citation>
    <scope>NUCLEOTIDE SEQUENCE [LARGE SCALE GENOMIC DNA]</scope>
    <source>
        <strain evidence="2 3">Ptm05</strain>
    </source>
</reference>
<evidence type="ECO:0000256" key="1">
    <source>
        <dbReference type="SAM" id="MobiDB-lite"/>
    </source>
</evidence>
<proteinExistence type="predicted"/>
<feature type="compositionally biased region" description="Low complexity" evidence="1">
    <location>
        <begin position="246"/>
        <end position="258"/>
    </location>
</feature>
<evidence type="ECO:0000313" key="2">
    <source>
        <dbReference type="EMBL" id="MBY8889376.1"/>
    </source>
</evidence>
<sequence length="440" mass="45375">MGINGGPGAALLVAASPVGRARLIDASTALPALGAVPPQVLCGSVAGGGVVELVDPFDPHAVLSHLRTAAAAPGPLLVHFVGQLLFDSRQRLPHLGLARTTPATVRYSALPWHLLVAELRDRGPDRPTAVVVDLVADARAWPMVTERPELLARDVELYGVVSPPPARKSVAQPLYSRALAEVLRAVGERPPLDELHAYVVGQALTAGLDESALRFGGSPGRVPVPFVPTAPVPAVLAPAPVPVPVSPTTSDPASPTASGQAPAAIPTPSLVPVPSGATVRATAPAALPAQPSRPAVEAAPTDPHPVIWAAAHAGRHTEAAAVVAAWEQQAWRTFGSGSPEAIHWIEVRAVLARIAGDPGNACELWVAAANARLARGETGRHPEVLGAVDRAQAEWQEIRDPSRARALAATLVPLRRAAPGGRPEALAVLERQLAAGPQAL</sequence>
<feature type="region of interest" description="Disordered" evidence="1">
    <location>
        <begin position="245"/>
        <end position="270"/>
    </location>
</feature>
<comment type="caution">
    <text evidence="2">The sequence shown here is derived from an EMBL/GenBank/DDBJ whole genome shotgun (WGS) entry which is preliminary data.</text>
</comment>
<protein>
    <submittedName>
        <fullName evidence="2">Uncharacterized protein</fullName>
    </submittedName>
</protein>
<accession>A0ABS7R1Q6</accession>
<dbReference type="Proteomes" id="UP001198565">
    <property type="component" value="Unassembled WGS sequence"/>
</dbReference>
<dbReference type="EMBL" id="JAINVZ010000044">
    <property type="protein sequence ID" value="MBY8889376.1"/>
    <property type="molecule type" value="Genomic_DNA"/>
</dbReference>
<evidence type="ECO:0000313" key="3">
    <source>
        <dbReference type="Proteomes" id="UP001198565"/>
    </source>
</evidence>
<organism evidence="2 3">
    <name type="scientific">Streptantibioticus parmotrematis</name>
    <dbReference type="NCBI Taxonomy" id="2873249"/>
    <lineage>
        <taxon>Bacteria</taxon>
        <taxon>Bacillati</taxon>
        <taxon>Actinomycetota</taxon>
        <taxon>Actinomycetes</taxon>
        <taxon>Kitasatosporales</taxon>
        <taxon>Streptomycetaceae</taxon>
        <taxon>Streptantibioticus</taxon>
    </lineage>
</organism>